<organism evidence="2 3">
    <name type="scientific">Actinoplanes octamycinicus</name>
    <dbReference type="NCBI Taxonomy" id="135948"/>
    <lineage>
        <taxon>Bacteria</taxon>
        <taxon>Bacillati</taxon>
        <taxon>Actinomycetota</taxon>
        <taxon>Actinomycetes</taxon>
        <taxon>Micromonosporales</taxon>
        <taxon>Micromonosporaceae</taxon>
        <taxon>Actinoplanes</taxon>
    </lineage>
</organism>
<feature type="region of interest" description="Disordered" evidence="1">
    <location>
        <begin position="31"/>
        <end position="156"/>
    </location>
</feature>
<dbReference type="EMBL" id="JACHNB010000001">
    <property type="protein sequence ID" value="MBB4739303.1"/>
    <property type="molecule type" value="Genomic_DNA"/>
</dbReference>
<name>A0A7W7GVW2_9ACTN</name>
<keyword evidence="3" id="KW-1185">Reference proteome</keyword>
<feature type="compositionally biased region" description="Acidic residues" evidence="1">
    <location>
        <begin position="143"/>
        <end position="156"/>
    </location>
</feature>
<gene>
    <name evidence="2" type="ORF">BJY16_002762</name>
</gene>
<evidence type="ECO:0000256" key="1">
    <source>
        <dbReference type="SAM" id="MobiDB-lite"/>
    </source>
</evidence>
<sequence>MERGPMALFGAIVAVGLGPALWLGVQLAAVKTPAGGTPPATVRQQLPAAVETDSGGSGAGETETAEPIIDWTRPPAAEPPAKRAAPRPPSPSASPSPSTSRSTAPSAVVTSAPTPPSSPPTESATSPAAEPEETEPEPTGTPSEEEPTDPGPDETS</sequence>
<dbReference type="RefSeq" id="WP_185039864.1">
    <property type="nucleotide sequence ID" value="NZ_BAABFG010000005.1"/>
</dbReference>
<feature type="compositionally biased region" description="Low complexity" evidence="1">
    <location>
        <begin position="120"/>
        <end position="129"/>
    </location>
</feature>
<feature type="compositionally biased region" description="Low complexity" evidence="1">
    <location>
        <begin position="95"/>
        <end position="112"/>
    </location>
</feature>
<comment type="caution">
    <text evidence="2">The sequence shown here is derived from an EMBL/GenBank/DDBJ whole genome shotgun (WGS) entry which is preliminary data.</text>
</comment>
<evidence type="ECO:0000313" key="2">
    <source>
        <dbReference type="EMBL" id="MBB4739303.1"/>
    </source>
</evidence>
<protein>
    <submittedName>
        <fullName evidence="2">Uncharacterized protein</fullName>
    </submittedName>
</protein>
<accession>A0A7W7GVW2</accession>
<dbReference type="Proteomes" id="UP000546162">
    <property type="component" value="Unassembled WGS sequence"/>
</dbReference>
<evidence type="ECO:0000313" key="3">
    <source>
        <dbReference type="Proteomes" id="UP000546162"/>
    </source>
</evidence>
<dbReference type="PRINTS" id="PR01217">
    <property type="entry name" value="PRICHEXTENSN"/>
</dbReference>
<dbReference type="AlphaFoldDB" id="A0A7W7GVW2"/>
<proteinExistence type="predicted"/>
<reference evidence="2 3" key="1">
    <citation type="submission" date="2020-08" db="EMBL/GenBank/DDBJ databases">
        <title>Sequencing the genomes of 1000 actinobacteria strains.</title>
        <authorList>
            <person name="Klenk H.-P."/>
        </authorList>
    </citation>
    <scope>NUCLEOTIDE SEQUENCE [LARGE SCALE GENOMIC DNA]</scope>
    <source>
        <strain evidence="2 3">DSM 45809</strain>
    </source>
</reference>